<dbReference type="GO" id="GO:0017005">
    <property type="term" value="F:3'-tyrosyl-DNA phosphodiesterase activity"/>
    <property type="evidence" value="ECO:0007669"/>
    <property type="project" value="TreeGrafter"/>
</dbReference>
<dbReference type="GO" id="GO:0006281">
    <property type="term" value="P:DNA repair"/>
    <property type="evidence" value="ECO:0007669"/>
    <property type="project" value="UniProtKB-KW"/>
</dbReference>
<dbReference type="Pfam" id="PF06087">
    <property type="entry name" value="Tyr-DNA_phospho"/>
    <property type="match status" value="1"/>
</dbReference>
<keyword evidence="7" id="KW-0234">DNA repair</keyword>
<evidence type="ECO:0000256" key="2">
    <source>
        <dbReference type="ARBA" id="ARBA00010205"/>
    </source>
</evidence>
<accession>A0A9W9IFH5</accession>
<protein>
    <recommendedName>
        <fullName evidence="14">Tyrosyl-DNA phosphodiesterase</fullName>
    </recommendedName>
</protein>
<dbReference type="Gene3D" id="3.30.870.10">
    <property type="entry name" value="Endonuclease Chain A"/>
    <property type="match status" value="2"/>
</dbReference>
<keyword evidence="6" id="KW-0269">Exonuclease</keyword>
<comment type="caution">
    <text evidence="12">The sequence shown here is derived from an EMBL/GenBank/DDBJ whole genome shotgun (WGS) entry which is preliminary data.</text>
</comment>
<reference evidence="12" key="1">
    <citation type="submission" date="2022-11" db="EMBL/GenBank/DDBJ databases">
        <authorList>
            <person name="Petersen C."/>
        </authorList>
    </citation>
    <scope>NUCLEOTIDE SEQUENCE</scope>
    <source>
        <strain evidence="12">IBT 21917</strain>
    </source>
</reference>
<dbReference type="GO" id="GO:0003697">
    <property type="term" value="F:single-stranded DNA binding"/>
    <property type="evidence" value="ECO:0007669"/>
    <property type="project" value="TreeGrafter"/>
</dbReference>
<sequence length="300" mass="33144">MTQAVWRSPLLPLQKQSRSSSAQAQSDIGTGGRFKRDLLTYLKAYGPRKTGGLVQQLTRYDFDQIRAALVASVPSKQHLAGLDSDVGTLWGWPALKDLMGRIPTQRPKDDSGGQAHIVAQQLQYMRPHLCRWAGDDSNYVDLSEDTPTKYEAGRGRAAPHIKTYIRFADRNKMDSIDWALVTSANLSTQAWGAATNPSGEVRISSWEIGVAVWPDLFSDASARGHERGAPGSANALMVPCFKKDQPDSIPNHLDSQGQTTVVGFRMPYDLPLTPYRASDEPWCATATHHLPDWQGQSWIS</sequence>
<keyword evidence="8" id="KW-0539">Nucleus</keyword>
<keyword evidence="13" id="KW-1185">Reference proteome</keyword>
<dbReference type="SUPFAM" id="SSF56024">
    <property type="entry name" value="Phospholipase D/nuclease"/>
    <property type="match status" value="2"/>
</dbReference>
<keyword evidence="3" id="KW-0540">Nuclease</keyword>
<evidence type="ECO:0000256" key="8">
    <source>
        <dbReference type="ARBA" id="ARBA00023242"/>
    </source>
</evidence>
<dbReference type="OrthoDB" id="47785at2759"/>
<comment type="subcellular location">
    <subcellularLocation>
        <location evidence="1">Nucleus</location>
    </subcellularLocation>
</comment>
<keyword evidence="5" id="KW-0378">Hydrolase</keyword>
<dbReference type="PANTHER" id="PTHR12415:SF0">
    <property type="entry name" value="TYROSYL-DNA PHOSPHODIESTERASE 1"/>
    <property type="match status" value="1"/>
</dbReference>
<dbReference type="EMBL" id="JAPQKO010000003">
    <property type="protein sequence ID" value="KAJ5172697.1"/>
    <property type="molecule type" value="Genomic_DNA"/>
</dbReference>
<evidence type="ECO:0000256" key="7">
    <source>
        <dbReference type="ARBA" id="ARBA00023204"/>
    </source>
</evidence>
<evidence type="ECO:0000256" key="5">
    <source>
        <dbReference type="ARBA" id="ARBA00022801"/>
    </source>
</evidence>
<name>A0A9W9IFH5_9EURO</name>
<reference evidence="12" key="2">
    <citation type="journal article" date="2023" name="IMA Fungus">
        <title>Comparative genomic study of the Penicillium genus elucidates a diverse pangenome and 15 lateral gene transfer events.</title>
        <authorList>
            <person name="Petersen C."/>
            <person name="Sorensen T."/>
            <person name="Nielsen M.R."/>
            <person name="Sondergaard T.E."/>
            <person name="Sorensen J.L."/>
            <person name="Fitzpatrick D.A."/>
            <person name="Frisvad J.C."/>
            <person name="Nielsen K.L."/>
        </authorList>
    </citation>
    <scope>NUCLEOTIDE SEQUENCE</scope>
    <source>
        <strain evidence="12">IBT 21917</strain>
    </source>
</reference>
<dbReference type="PANTHER" id="PTHR12415">
    <property type="entry name" value="TYROSYL-DNA PHOSPHODIESTERASE 1"/>
    <property type="match status" value="1"/>
</dbReference>
<dbReference type="GO" id="GO:0003690">
    <property type="term" value="F:double-stranded DNA binding"/>
    <property type="evidence" value="ECO:0007669"/>
    <property type="project" value="TreeGrafter"/>
</dbReference>
<dbReference type="InterPro" id="IPR010347">
    <property type="entry name" value="Tdp1"/>
</dbReference>
<dbReference type="Proteomes" id="UP001146351">
    <property type="component" value="Unassembled WGS sequence"/>
</dbReference>
<evidence type="ECO:0000256" key="11">
    <source>
        <dbReference type="PIRSR" id="PIRSR610347-3"/>
    </source>
</evidence>
<evidence type="ECO:0000313" key="13">
    <source>
        <dbReference type="Proteomes" id="UP001146351"/>
    </source>
</evidence>
<gene>
    <name evidence="12" type="ORF">N7492_005290</name>
</gene>
<feature type="site" description="Interaction with DNA" evidence="11">
    <location>
        <position position="187"/>
    </location>
</feature>
<dbReference type="AlphaFoldDB" id="A0A9W9IFH5"/>
<organism evidence="12 13">
    <name type="scientific">Penicillium capsulatum</name>
    <dbReference type="NCBI Taxonomy" id="69766"/>
    <lineage>
        <taxon>Eukaryota</taxon>
        <taxon>Fungi</taxon>
        <taxon>Dikarya</taxon>
        <taxon>Ascomycota</taxon>
        <taxon>Pezizomycotina</taxon>
        <taxon>Eurotiomycetes</taxon>
        <taxon>Eurotiomycetidae</taxon>
        <taxon>Eurotiales</taxon>
        <taxon>Aspergillaceae</taxon>
        <taxon>Penicillium</taxon>
    </lineage>
</organism>
<feature type="binding site" evidence="10">
    <location>
        <position position="162"/>
    </location>
    <ligand>
        <name>substrate</name>
    </ligand>
</feature>
<evidence type="ECO:0000256" key="3">
    <source>
        <dbReference type="ARBA" id="ARBA00022722"/>
    </source>
</evidence>
<evidence type="ECO:0000256" key="10">
    <source>
        <dbReference type="PIRSR" id="PIRSR610347-2"/>
    </source>
</evidence>
<evidence type="ECO:0000256" key="9">
    <source>
        <dbReference type="PIRSR" id="PIRSR610347-1"/>
    </source>
</evidence>
<evidence type="ECO:0000313" key="12">
    <source>
        <dbReference type="EMBL" id="KAJ5172697.1"/>
    </source>
</evidence>
<feature type="active site" description="Proton donor/acceptor" evidence="9">
    <location>
        <position position="160"/>
    </location>
</feature>
<evidence type="ECO:0000256" key="6">
    <source>
        <dbReference type="ARBA" id="ARBA00022839"/>
    </source>
</evidence>
<dbReference type="GO" id="GO:0004527">
    <property type="term" value="F:exonuclease activity"/>
    <property type="evidence" value="ECO:0007669"/>
    <property type="project" value="UniProtKB-KW"/>
</dbReference>
<evidence type="ECO:0000256" key="1">
    <source>
        <dbReference type="ARBA" id="ARBA00004123"/>
    </source>
</evidence>
<keyword evidence="4" id="KW-0227">DNA damage</keyword>
<comment type="similarity">
    <text evidence="2">Belongs to the tyrosyl-DNA phosphodiesterase family.</text>
</comment>
<evidence type="ECO:0000256" key="4">
    <source>
        <dbReference type="ARBA" id="ARBA00022763"/>
    </source>
</evidence>
<proteinExistence type="inferred from homology"/>
<evidence type="ECO:0008006" key="14">
    <source>
        <dbReference type="Google" id="ProtNLM"/>
    </source>
</evidence>
<dbReference type="GO" id="GO:0005634">
    <property type="term" value="C:nucleus"/>
    <property type="evidence" value="ECO:0007669"/>
    <property type="project" value="UniProtKB-SubCell"/>
</dbReference>